<dbReference type="Proteomes" id="UP001341840">
    <property type="component" value="Unassembled WGS sequence"/>
</dbReference>
<keyword evidence="2" id="KW-1133">Transmembrane helix</keyword>
<name>A0ABU6UHI7_9FABA</name>
<sequence length="134" mass="15911">MILLLWFSLLNADAKMEKNRDIKCSWRVNFEFFFYTHHLYILFIVLFIFHVGISYACMMLLGFYLFLVDGYLRFMQSRQRVQLVSARVLPCEAVEQLNFSKTHGLTYNPTSVVFISIPSISKLQWHPFTVTSYF</sequence>
<dbReference type="PANTHER" id="PTHR11972:SF41">
    <property type="entry name" value="FERRIC REDUCTION OXIDASE 2"/>
    <property type="match status" value="1"/>
</dbReference>
<evidence type="ECO:0000259" key="4">
    <source>
        <dbReference type="Pfam" id="PF08022"/>
    </source>
</evidence>
<evidence type="ECO:0000256" key="2">
    <source>
        <dbReference type="SAM" id="Phobius"/>
    </source>
</evidence>
<reference evidence="5 6" key="1">
    <citation type="journal article" date="2023" name="Plants (Basel)">
        <title>Bridging the Gap: Combining Genomics and Transcriptomics Approaches to Understand Stylosanthes scabra, an Orphan Legume from the Brazilian Caatinga.</title>
        <authorList>
            <person name="Ferreira-Neto J.R.C."/>
            <person name="da Silva M.D."/>
            <person name="Binneck E."/>
            <person name="de Melo N.F."/>
            <person name="da Silva R.H."/>
            <person name="de Melo A.L.T.M."/>
            <person name="Pandolfi V."/>
            <person name="Bustamante F.O."/>
            <person name="Brasileiro-Vidal A.C."/>
            <person name="Benko-Iseppon A.M."/>
        </authorList>
    </citation>
    <scope>NUCLEOTIDE SEQUENCE [LARGE SCALE GENOMIC DNA]</scope>
    <source>
        <tissue evidence="5">Leaves</tissue>
    </source>
</reference>
<evidence type="ECO:0000313" key="6">
    <source>
        <dbReference type="Proteomes" id="UP001341840"/>
    </source>
</evidence>
<evidence type="ECO:0000313" key="5">
    <source>
        <dbReference type="EMBL" id="MED6159800.1"/>
    </source>
</evidence>
<protein>
    <submittedName>
        <fullName evidence="5">Ferric reduction oxidase 3, mitochondrial</fullName>
        <ecNumber evidence="5">1.16.1.7</ecNumber>
    </submittedName>
</protein>
<comment type="caution">
    <text evidence="5">The sequence shown here is derived from an EMBL/GenBank/DDBJ whole genome shotgun (WGS) entry which is preliminary data.</text>
</comment>
<feature type="signal peptide" evidence="3">
    <location>
        <begin position="1"/>
        <end position="16"/>
    </location>
</feature>
<dbReference type="EC" id="1.16.1.7" evidence="5"/>
<evidence type="ECO:0000256" key="3">
    <source>
        <dbReference type="SAM" id="SignalP"/>
    </source>
</evidence>
<dbReference type="Pfam" id="PF08022">
    <property type="entry name" value="FAD_binding_8"/>
    <property type="match status" value="1"/>
</dbReference>
<dbReference type="InterPro" id="IPR013112">
    <property type="entry name" value="FAD-bd_8"/>
</dbReference>
<keyword evidence="1 5" id="KW-0560">Oxidoreductase</keyword>
<keyword evidence="6" id="KW-1185">Reference proteome</keyword>
<dbReference type="GO" id="GO:0140618">
    <property type="term" value="F:ferric-chelate reductase (NADH) activity"/>
    <property type="evidence" value="ECO:0007669"/>
    <property type="project" value="UniProtKB-EC"/>
</dbReference>
<gene>
    <name evidence="5" type="primary">FRO3</name>
    <name evidence="5" type="ORF">PIB30_045546</name>
</gene>
<keyword evidence="2" id="KW-0812">Transmembrane</keyword>
<keyword evidence="3" id="KW-0732">Signal</keyword>
<dbReference type="EMBL" id="JASCZI010121107">
    <property type="protein sequence ID" value="MED6159800.1"/>
    <property type="molecule type" value="Genomic_DNA"/>
</dbReference>
<feature type="chain" id="PRO_5045490848" evidence="3">
    <location>
        <begin position="17"/>
        <end position="134"/>
    </location>
</feature>
<proteinExistence type="predicted"/>
<dbReference type="PANTHER" id="PTHR11972">
    <property type="entry name" value="NADPH OXIDASE"/>
    <property type="match status" value="1"/>
</dbReference>
<feature type="transmembrane region" description="Helical" evidence="2">
    <location>
        <begin position="38"/>
        <end position="68"/>
    </location>
</feature>
<feature type="domain" description="FAD-binding 8" evidence="4">
    <location>
        <begin position="80"/>
        <end position="132"/>
    </location>
</feature>
<accession>A0ABU6UHI7</accession>
<keyword evidence="2" id="KW-0472">Membrane</keyword>
<evidence type="ECO:0000256" key="1">
    <source>
        <dbReference type="ARBA" id="ARBA00023002"/>
    </source>
</evidence>
<dbReference type="InterPro" id="IPR050369">
    <property type="entry name" value="RBOH/FRE"/>
</dbReference>
<organism evidence="5 6">
    <name type="scientific">Stylosanthes scabra</name>
    <dbReference type="NCBI Taxonomy" id="79078"/>
    <lineage>
        <taxon>Eukaryota</taxon>
        <taxon>Viridiplantae</taxon>
        <taxon>Streptophyta</taxon>
        <taxon>Embryophyta</taxon>
        <taxon>Tracheophyta</taxon>
        <taxon>Spermatophyta</taxon>
        <taxon>Magnoliopsida</taxon>
        <taxon>eudicotyledons</taxon>
        <taxon>Gunneridae</taxon>
        <taxon>Pentapetalae</taxon>
        <taxon>rosids</taxon>
        <taxon>fabids</taxon>
        <taxon>Fabales</taxon>
        <taxon>Fabaceae</taxon>
        <taxon>Papilionoideae</taxon>
        <taxon>50 kb inversion clade</taxon>
        <taxon>dalbergioids sensu lato</taxon>
        <taxon>Dalbergieae</taxon>
        <taxon>Pterocarpus clade</taxon>
        <taxon>Stylosanthes</taxon>
    </lineage>
</organism>